<comment type="caution">
    <text evidence="1">The sequence shown here is derived from an EMBL/GenBank/DDBJ whole genome shotgun (WGS) entry which is preliminary data.</text>
</comment>
<protein>
    <submittedName>
        <fullName evidence="1">Uncharacterized protein</fullName>
    </submittedName>
</protein>
<dbReference type="Proteomes" id="UP000091857">
    <property type="component" value="Chromosome 9"/>
</dbReference>
<proteinExistence type="predicted"/>
<evidence type="ECO:0000313" key="1">
    <source>
        <dbReference type="EMBL" id="KAG8647119.1"/>
    </source>
</evidence>
<accession>A0ACB7H334</accession>
<organism evidence="1 2">
    <name type="scientific">Manihot esculenta</name>
    <name type="common">Cassava</name>
    <name type="synonym">Jatropha manihot</name>
    <dbReference type="NCBI Taxonomy" id="3983"/>
    <lineage>
        <taxon>Eukaryota</taxon>
        <taxon>Viridiplantae</taxon>
        <taxon>Streptophyta</taxon>
        <taxon>Embryophyta</taxon>
        <taxon>Tracheophyta</taxon>
        <taxon>Spermatophyta</taxon>
        <taxon>Magnoliopsida</taxon>
        <taxon>eudicotyledons</taxon>
        <taxon>Gunneridae</taxon>
        <taxon>Pentapetalae</taxon>
        <taxon>rosids</taxon>
        <taxon>fabids</taxon>
        <taxon>Malpighiales</taxon>
        <taxon>Euphorbiaceae</taxon>
        <taxon>Crotonoideae</taxon>
        <taxon>Manihoteae</taxon>
        <taxon>Manihot</taxon>
    </lineage>
</organism>
<sequence length="262" mass="29765">MEGKSGSMKQKAVCYSGSDSEEDRGELSGILLEKLSLGPRKKLLVFAPGVLCHRIRFFNKEKPKNCTPDATFGSILVYKRPHCEDFMKFCFERFEGGVWSSAIEKNLNNALDCVMGRLKSKLLFVWGQEYCTDSGFKTLENSNKPVFLKEVKKLWEEIGNSSRNKYSLLNTLLIDDEPYKALLNHPHSAIFLNEYKAGEKDVDDVLGPNGELRQFLYGLAETDDVPSYVKENNLGIGQPAITPSHPDWRFYSKIIKFWSGKD</sequence>
<name>A0ACB7H334_MANES</name>
<evidence type="ECO:0000313" key="2">
    <source>
        <dbReference type="Proteomes" id="UP000091857"/>
    </source>
</evidence>
<reference evidence="2" key="1">
    <citation type="journal article" date="2016" name="Nat. Biotechnol.">
        <title>Sequencing wild and cultivated cassava and related species reveals extensive interspecific hybridization and genetic diversity.</title>
        <authorList>
            <person name="Bredeson J.V."/>
            <person name="Lyons J.B."/>
            <person name="Prochnik S.E."/>
            <person name="Wu G.A."/>
            <person name="Ha C.M."/>
            <person name="Edsinger-Gonzales E."/>
            <person name="Grimwood J."/>
            <person name="Schmutz J."/>
            <person name="Rabbi I.Y."/>
            <person name="Egesi C."/>
            <person name="Nauluvula P."/>
            <person name="Lebot V."/>
            <person name="Ndunguru J."/>
            <person name="Mkamilo G."/>
            <person name="Bart R.S."/>
            <person name="Setter T.L."/>
            <person name="Gleadow R.M."/>
            <person name="Kulakow P."/>
            <person name="Ferguson M.E."/>
            <person name="Rounsley S."/>
            <person name="Rokhsar D.S."/>
        </authorList>
    </citation>
    <scope>NUCLEOTIDE SEQUENCE [LARGE SCALE GENOMIC DNA]</scope>
    <source>
        <strain evidence="2">cv. AM560-2</strain>
    </source>
</reference>
<keyword evidence="2" id="KW-1185">Reference proteome</keyword>
<gene>
    <name evidence="1" type="ORF">MANES_09G060716v8</name>
</gene>
<dbReference type="EMBL" id="CM004395">
    <property type="protein sequence ID" value="KAG8647119.1"/>
    <property type="molecule type" value="Genomic_DNA"/>
</dbReference>